<dbReference type="SUPFAM" id="SSF63999">
    <property type="entry name" value="Thiamin pyrophosphokinase, catalytic domain"/>
    <property type="match status" value="1"/>
</dbReference>
<name>A0A917WPG0_9BACI</name>
<dbReference type="EMBL" id="BMLG01000001">
    <property type="protein sequence ID" value="GGM21033.1"/>
    <property type="molecule type" value="Genomic_DNA"/>
</dbReference>
<dbReference type="GO" id="GO:0009229">
    <property type="term" value="P:thiamine diphosphate biosynthetic process"/>
    <property type="evidence" value="ECO:0007669"/>
    <property type="project" value="InterPro"/>
</dbReference>
<dbReference type="InterPro" id="IPR007373">
    <property type="entry name" value="Thiamin_PyroPKinase_B1-bd"/>
</dbReference>
<organism evidence="7 8">
    <name type="scientific">Paraliobacillus quinghaiensis</name>
    <dbReference type="NCBI Taxonomy" id="470815"/>
    <lineage>
        <taxon>Bacteria</taxon>
        <taxon>Bacillati</taxon>
        <taxon>Bacillota</taxon>
        <taxon>Bacilli</taxon>
        <taxon>Bacillales</taxon>
        <taxon>Bacillaceae</taxon>
        <taxon>Paraliobacillus</taxon>
    </lineage>
</organism>
<dbReference type="InterPro" id="IPR007371">
    <property type="entry name" value="TPK_catalytic"/>
</dbReference>
<dbReference type="GO" id="GO:0005524">
    <property type="term" value="F:ATP binding"/>
    <property type="evidence" value="ECO:0007669"/>
    <property type="project" value="UniProtKB-KW"/>
</dbReference>
<dbReference type="SMART" id="SM00983">
    <property type="entry name" value="TPK_B1_binding"/>
    <property type="match status" value="1"/>
</dbReference>
<dbReference type="GO" id="GO:0016301">
    <property type="term" value="F:kinase activity"/>
    <property type="evidence" value="ECO:0007669"/>
    <property type="project" value="UniProtKB-KW"/>
</dbReference>
<keyword evidence="4" id="KW-0067">ATP-binding</keyword>
<keyword evidence="3" id="KW-0418">Kinase</keyword>
<dbReference type="EC" id="2.7.6.2" evidence="5"/>
<feature type="domain" description="Thiamin pyrophosphokinase thiamin-binding" evidence="6">
    <location>
        <begin position="142"/>
        <end position="208"/>
    </location>
</feature>
<sequence>MKTVAIVAGGPIEFVPDLMSYKNQVDYWIGADRGALVLVNAGMRLDLAIGDFDSITENEFEQVSTNATSIETYPVDKDETDLDLAIVKAILLAPEKLILFGATGGRIDHTLANIQLLYRLQQEQLQTTIIDNQNELTLFNPGSYEVEQNLLYPIISFVPFSSCIEGLTLEGFYYPLEDGSVEWGSTLCLSNKLLSKKGTFSFRKGILIVIKSRDVLIEHHNHTII</sequence>
<gene>
    <name evidence="7" type="primary">thiN</name>
    <name evidence="7" type="ORF">GCM10011351_03650</name>
</gene>
<protein>
    <recommendedName>
        <fullName evidence="5">Thiamine diphosphokinase</fullName>
        <ecNumber evidence="5">2.7.6.2</ecNumber>
    </recommendedName>
</protein>
<keyword evidence="2" id="KW-0547">Nucleotide-binding</keyword>
<comment type="caution">
    <text evidence="7">The sequence shown here is derived from an EMBL/GenBank/DDBJ whole genome shotgun (WGS) entry which is preliminary data.</text>
</comment>
<accession>A0A917WPG0</accession>
<dbReference type="GO" id="GO:0006772">
    <property type="term" value="P:thiamine metabolic process"/>
    <property type="evidence" value="ECO:0007669"/>
    <property type="project" value="UniProtKB-UniRule"/>
</dbReference>
<evidence type="ECO:0000313" key="7">
    <source>
        <dbReference type="EMBL" id="GGM21033.1"/>
    </source>
</evidence>
<dbReference type="InterPro" id="IPR006282">
    <property type="entry name" value="Thi_PPkinase"/>
</dbReference>
<dbReference type="InterPro" id="IPR053149">
    <property type="entry name" value="TPK"/>
</dbReference>
<proteinExistence type="predicted"/>
<dbReference type="AlphaFoldDB" id="A0A917WPG0"/>
<dbReference type="NCBIfam" id="TIGR01378">
    <property type="entry name" value="thi_PPkinase"/>
    <property type="match status" value="1"/>
</dbReference>
<reference evidence="7" key="2">
    <citation type="submission" date="2020-09" db="EMBL/GenBank/DDBJ databases">
        <authorList>
            <person name="Sun Q."/>
            <person name="Zhou Y."/>
        </authorList>
    </citation>
    <scope>NUCLEOTIDE SEQUENCE</scope>
    <source>
        <strain evidence="7">CGMCC 1.6333</strain>
    </source>
</reference>
<dbReference type="Pfam" id="PF04265">
    <property type="entry name" value="TPK_B1_binding"/>
    <property type="match status" value="1"/>
</dbReference>
<evidence type="ECO:0000256" key="2">
    <source>
        <dbReference type="ARBA" id="ARBA00022741"/>
    </source>
</evidence>
<dbReference type="RefSeq" id="WP_117151702.1">
    <property type="nucleotide sequence ID" value="NZ_BMLG01000001.1"/>
</dbReference>
<evidence type="ECO:0000259" key="6">
    <source>
        <dbReference type="SMART" id="SM00983"/>
    </source>
</evidence>
<evidence type="ECO:0000256" key="5">
    <source>
        <dbReference type="NCBIfam" id="TIGR01378"/>
    </source>
</evidence>
<dbReference type="OrthoDB" id="9804377at2"/>
<dbReference type="InterPro" id="IPR036371">
    <property type="entry name" value="TPK_B1-bd_sf"/>
</dbReference>
<dbReference type="Pfam" id="PF04263">
    <property type="entry name" value="TPK_catalytic"/>
    <property type="match status" value="1"/>
</dbReference>
<dbReference type="InterPro" id="IPR036759">
    <property type="entry name" value="TPK_catalytic_sf"/>
</dbReference>
<evidence type="ECO:0000256" key="4">
    <source>
        <dbReference type="ARBA" id="ARBA00022840"/>
    </source>
</evidence>
<evidence type="ECO:0000256" key="1">
    <source>
        <dbReference type="ARBA" id="ARBA00022679"/>
    </source>
</evidence>
<dbReference type="Proteomes" id="UP000618460">
    <property type="component" value="Unassembled WGS sequence"/>
</dbReference>
<keyword evidence="1" id="KW-0808">Transferase</keyword>
<dbReference type="SUPFAM" id="SSF63862">
    <property type="entry name" value="Thiamin pyrophosphokinase, substrate-binding domain"/>
    <property type="match status" value="1"/>
</dbReference>
<dbReference type="PANTHER" id="PTHR41299:SF1">
    <property type="entry name" value="THIAMINE PYROPHOSPHOKINASE"/>
    <property type="match status" value="1"/>
</dbReference>
<keyword evidence="8" id="KW-1185">Reference proteome</keyword>
<reference evidence="7" key="1">
    <citation type="journal article" date="2014" name="Int. J. Syst. Evol. Microbiol.">
        <title>Complete genome sequence of Corynebacterium casei LMG S-19264T (=DSM 44701T), isolated from a smear-ripened cheese.</title>
        <authorList>
            <consortium name="US DOE Joint Genome Institute (JGI-PGF)"/>
            <person name="Walter F."/>
            <person name="Albersmeier A."/>
            <person name="Kalinowski J."/>
            <person name="Ruckert C."/>
        </authorList>
    </citation>
    <scope>NUCLEOTIDE SEQUENCE</scope>
    <source>
        <strain evidence="7">CGMCC 1.6333</strain>
    </source>
</reference>
<dbReference type="GO" id="GO:0030975">
    <property type="term" value="F:thiamine binding"/>
    <property type="evidence" value="ECO:0007669"/>
    <property type="project" value="InterPro"/>
</dbReference>
<evidence type="ECO:0000313" key="8">
    <source>
        <dbReference type="Proteomes" id="UP000618460"/>
    </source>
</evidence>
<dbReference type="CDD" id="cd07995">
    <property type="entry name" value="TPK"/>
    <property type="match status" value="1"/>
</dbReference>
<dbReference type="Gene3D" id="3.40.50.10240">
    <property type="entry name" value="Thiamin pyrophosphokinase, catalytic domain"/>
    <property type="match status" value="1"/>
</dbReference>
<evidence type="ECO:0000256" key="3">
    <source>
        <dbReference type="ARBA" id="ARBA00022777"/>
    </source>
</evidence>
<dbReference type="GO" id="GO:0004788">
    <property type="term" value="F:thiamine diphosphokinase activity"/>
    <property type="evidence" value="ECO:0007669"/>
    <property type="project" value="UniProtKB-UniRule"/>
</dbReference>
<dbReference type="PANTHER" id="PTHR41299">
    <property type="entry name" value="THIAMINE PYROPHOSPHOKINASE"/>
    <property type="match status" value="1"/>
</dbReference>